<sequence>MALSQTEKRSLILGALFHDMGKLEVPKHILQKQGKLDAEEWMIVKKHVEWGKEIVSAIGKYSELLPLIELHHERMDGKGYPHGLKGEEIPKIVRMLSVIDSFDAMTTERPYQTTKT</sequence>
<name>A0AAW9KFF2_CLOPF</name>
<gene>
    <name evidence="2" type="ORF">GNF83_18565</name>
</gene>
<feature type="non-terminal residue" evidence="2">
    <location>
        <position position="116"/>
    </location>
</feature>
<dbReference type="Pfam" id="PF13487">
    <property type="entry name" value="HD_5"/>
    <property type="match status" value="1"/>
</dbReference>
<dbReference type="InterPro" id="IPR003607">
    <property type="entry name" value="HD/PDEase_dom"/>
</dbReference>
<evidence type="ECO:0000259" key="1">
    <source>
        <dbReference type="PROSITE" id="PS51832"/>
    </source>
</evidence>
<dbReference type="CDD" id="cd00077">
    <property type="entry name" value="HDc"/>
    <property type="match status" value="1"/>
</dbReference>
<dbReference type="InterPro" id="IPR037522">
    <property type="entry name" value="HD_GYP_dom"/>
</dbReference>
<dbReference type="Gene3D" id="1.10.3210.10">
    <property type="entry name" value="Hypothetical protein af1432"/>
    <property type="match status" value="1"/>
</dbReference>
<accession>A0AAW9KFF2</accession>
<dbReference type="PROSITE" id="PS51832">
    <property type="entry name" value="HD_GYP"/>
    <property type="match status" value="1"/>
</dbReference>
<dbReference type="Proteomes" id="UP001288944">
    <property type="component" value="Unassembled WGS sequence"/>
</dbReference>
<protein>
    <submittedName>
        <fullName evidence="2">HD domain-containing protein</fullName>
    </submittedName>
</protein>
<dbReference type="PANTHER" id="PTHR43155">
    <property type="entry name" value="CYCLIC DI-GMP PHOSPHODIESTERASE PA4108-RELATED"/>
    <property type="match status" value="1"/>
</dbReference>
<comment type="caution">
    <text evidence="2">The sequence shown here is derived from an EMBL/GenBank/DDBJ whole genome shotgun (WGS) entry which is preliminary data.</text>
</comment>
<organism evidence="2 3">
    <name type="scientific">Clostridium perfringens</name>
    <dbReference type="NCBI Taxonomy" id="1502"/>
    <lineage>
        <taxon>Bacteria</taxon>
        <taxon>Bacillati</taxon>
        <taxon>Bacillota</taxon>
        <taxon>Clostridia</taxon>
        <taxon>Eubacteriales</taxon>
        <taxon>Clostridiaceae</taxon>
        <taxon>Clostridium</taxon>
    </lineage>
</organism>
<reference evidence="2" key="1">
    <citation type="submission" date="2019-11" db="EMBL/GenBank/DDBJ databases">
        <title>Characterization of Clostridium perfringens isolates from swine manure treated agricultural soils.</title>
        <authorList>
            <person name="Wushke S.T."/>
        </authorList>
    </citation>
    <scope>NUCLEOTIDE SEQUENCE</scope>
    <source>
        <strain evidence="2">X62</strain>
    </source>
</reference>
<feature type="domain" description="HD-GYP" evidence="1">
    <location>
        <begin position="1"/>
        <end position="116"/>
    </location>
</feature>
<dbReference type="EMBL" id="WNUR01000861">
    <property type="protein sequence ID" value="MDZ7543138.1"/>
    <property type="molecule type" value="Genomic_DNA"/>
</dbReference>
<evidence type="ECO:0000313" key="2">
    <source>
        <dbReference type="EMBL" id="MDZ7543138.1"/>
    </source>
</evidence>
<dbReference type="SUPFAM" id="SSF109604">
    <property type="entry name" value="HD-domain/PDEase-like"/>
    <property type="match status" value="1"/>
</dbReference>
<evidence type="ECO:0000313" key="3">
    <source>
        <dbReference type="Proteomes" id="UP001288944"/>
    </source>
</evidence>
<dbReference type="PANTHER" id="PTHR43155:SF2">
    <property type="entry name" value="CYCLIC DI-GMP PHOSPHODIESTERASE PA4108"/>
    <property type="match status" value="1"/>
</dbReference>
<dbReference type="AlphaFoldDB" id="A0AAW9KFF2"/>
<proteinExistence type="predicted"/>